<dbReference type="InterPro" id="IPR014017">
    <property type="entry name" value="DNA_helicase_UvrD-like_C"/>
</dbReference>
<dbReference type="InterPro" id="IPR027417">
    <property type="entry name" value="P-loop_NTPase"/>
</dbReference>
<keyword evidence="1 9" id="KW-0547">Nucleotide-binding</keyword>
<evidence type="ECO:0000256" key="6">
    <source>
        <dbReference type="ARBA" id="ARBA00034617"/>
    </source>
</evidence>
<dbReference type="RefSeq" id="WP_111898408.1">
    <property type="nucleotide sequence ID" value="NZ_CP033459.1"/>
</dbReference>
<evidence type="ECO:0000259" key="10">
    <source>
        <dbReference type="PROSITE" id="PS51198"/>
    </source>
</evidence>
<dbReference type="KEGG" id="alq:C7Y71_003890"/>
<dbReference type="GO" id="GO:0043138">
    <property type="term" value="F:3'-5' DNA helicase activity"/>
    <property type="evidence" value="ECO:0007669"/>
    <property type="project" value="UniProtKB-EC"/>
</dbReference>
<evidence type="ECO:0000256" key="1">
    <source>
        <dbReference type="ARBA" id="ARBA00022741"/>
    </source>
</evidence>
<dbReference type="GO" id="GO:0005829">
    <property type="term" value="C:cytosol"/>
    <property type="evidence" value="ECO:0007669"/>
    <property type="project" value="TreeGrafter"/>
</dbReference>
<dbReference type="SUPFAM" id="SSF52540">
    <property type="entry name" value="P-loop containing nucleoside triphosphate hydrolases"/>
    <property type="match status" value="1"/>
</dbReference>
<evidence type="ECO:0000256" key="5">
    <source>
        <dbReference type="ARBA" id="ARBA00023235"/>
    </source>
</evidence>
<comment type="catalytic activity">
    <reaction evidence="6">
        <text>Couples ATP hydrolysis with the unwinding of duplex DNA by translocating in the 3'-5' direction.</text>
        <dbReference type="EC" id="5.6.2.4"/>
    </reaction>
</comment>
<evidence type="ECO:0000256" key="4">
    <source>
        <dbReference type="ARBA" id="ARBA00022840"/>
    </source>
</evidence>
<evidence type="ECO:0000313" key="13">
    <source>
        <dbReference type="Proteomes" id="UP000249375"/>
    </source>
</evidence>
<feature type="domain" description="UvrD-like helicase ATP-binding" evidence="10">
    <location>
        <begin position="1"/>
        <end position="480"/>
    </location>
</feature>
<gene>
    <name evidence="12" type="ORF">C7Y71_003890</name>
</gene>
<dbReference type="PANTHER" id="PTHR11070:SF67">
    <property type="entry name" value="DNA 3'-5' HELICASE"/>
    <property type="match status" value="1"/>
</dbReference>
<reference evidence="12 13" key="1">
    <citation type="submission" date="2018-11" db="EMBL/GenBank/DDBJ databases">
        <authorList>
            <person name="Na S.W."/>
            <person name="Baik M."/>
        </authorList>
    </citation>
    <scope>NUCLEOTIDE SEQUENCE [LARGE SCALE GENOMIC DNA]</scope>
    <source>
        <strain evidence="12 13">E39</strain>
    </source>
</reference>
<evidence type="ECO:0000313" key="12">
    <source>
        <dbReference type="EMBL" id="QFQ12230.1"/>
    </source>
</evidence>
<dbReference type="PANTHER" id="PTHR11070">
    <property type="entry name" value="UVRD / RECB / PCRA DNA HELICASE FAMILY MEMBER"/>
    <property type="match status" value="1"/>
</dbReference>
<keyword evidence="13" id="KW-1185">Reference proteome</keyword>
<dbReference type="Pfam" id="PF00580">
    <property type="entry name" value="UvrD-helicase"/>
    <property type="match status" value="1"/>
</dbReference>
<dbReference type="PROSITE" id="PS51217">
    <property type="entry name" value="UVRD_HELICASE_CTER"/>
    <property type="match status" value="1"/>
</dbReference>
<dbReference type="PROSITE" id="PS51198">
    <property type="entry name" value="UVRD_HELICASE_ATP_BIND"/>
    <property type="match status" value="1"/>
</dbReference>
<feature type="binding site" evidence="9">
    <location>
        <begin position="9"/>
        <end position="16"/>
    </location>
    <ligand>
        <name>ATP</name>
        <dbReference type="ChEBI" id="CHEBI:30616"/>
    </ligand>
</feature>
<evidence type="ECO:0000256" key="9">
    <source>
        <dbReference type="PROSITE-ProRule" id="PRU00560"/>
    </source>
</evidence>
<comment type="catalytic activity">
    <reaction evidence="8">
        <text>ATP + H2O = ADP + phosphate + H(+)</text>
        <dbReference type="Rhea" id="RHEA:13065"/>
        <dbReference type="ChEBI" id="CHEBI:15377"/>
        <dbReference type="ChEBI" id="CHEBI:15378"/>
        <dbReference type="ChEBI" id="CHEBI:30616"/>
        <dbReference type="ChEBI" id="CHEBI:43474"/>
        <dbReference type="ChEBI" id="CHEBI:456216"/>
        <dbReference type="EC" id="5.6.2.4"/>
    </reaction>
</comment>
<dbReference type="GO" id="GO:0003677">
    <property type="term" value="F:DNA binding"/>
    <property type="evidence" value="ECO:0007669"/>
    <property type="project" value="InterPro"/>
</dbReference>
<dbReference type="Gene3D" id="1.10.3170.10">
    <property type="entry name" value="Recbcd, chain B, domain 2"/>
    <property type="match status" value="1"/>
</dbReference>
<dbReference type="InterPro" id="IPR014016">
    <property type="entry name" value="UvrD-like_ATP-bd"/>
</dbReference>
<protein>
    <recommendedName>
        <fullName evidence="7">DNA 3'-5' helicase</fullName>
        <ecNumber evidence="7">5.6.2.4</ecNumber>
    </recommendedName>
</protein>
<feature type="domain" description="UvrD-like helicase C-terminal" evidence="11">
    <location>
        <begin position="499"/>
        <end position="769"/>
    </location>
</feature>
<keyword evidence="5" id="KW-0413">Isomerase</keyword>
<dbReference type="OrthoDB" id="9810135at2"/>
<keyword evidence="4 9" id="KW-0067">ATP-binding</keyword>
<evidence type="ECO:0000256" key="2">
    <source>
        <dbReference type="ARBA" id="ARBA00022801"/>
    </source>
</evidence>
<dbReference type="GO" id="GO:0005524">
    <property type="term" value="F:ATP binding"/>
    <property type="evidence" value="ECO:0007669"/>
    <property type="project" value="UniProtKB-UniRule"/>
</dbReference>
<dbReference type="GO" id="GO:0016887">
    <property type="term" value="F:ATP hydrolysis activity"/>
    <property type="evidence" value="ECO:0007669"/>
    <property type="project" value="RHEA"/>
</dbReference>
<dbReference type="InterPro" id="IPR000212">
    <property type="entry name" value="DNA_helicase_UvrD/REP"/>
</dbReference>
<keyword evidence="3 9" id="KW-0347">Helicase</keyword>
<name>A0A5P8E5P2_9BACT</name>
<dbReference type="AlphaFoldDB" id="A0A5P8E5P2"/>
<accession>A0A5P8E5P2</accession>
<evidence type="ECO:0000259" key="11">
    <source>
        <dbReference type="PROSITE" id="PS51217"/>
    </source>
</evidence>
<evidence type="ECO:0000256" key="8">
    <source>
        <dbReference type="ARBA" id="ARBA00048988"/>
    </source>
</evidence>
<evidence type="ECO:0000256" key="7">
    <source>
        <dbReference type="ARBA" id="ARBA00034808"/>
    </source>
</evidence>
<proteinExistence type="predicted"/>
<dbReference type="Pfam" id="PF13361">
    <property type="entry name" value="UvrD_C"/>
    <property type="match status" value="2"/>
</dbReference>
<dbReference type="GO" id="GO:0000725">
    <property type="term" value="P:recombinational repair"/>
    <property type="evidence" value="ECO:0007669"/>
    <property type="project" value="TreeGrafter"/>
</dbReference>
<keyword evidence="2 9" id="KW-0378">Hydrolase</keyword>
<organism evidence="12 13">
    <name type="scientific">Pseudoprevotella muciniphila</name>
    <dbReference type="NCBI Taxonomy" id="2133944"/>
    <lineage>
        <taxon>Bacteria</taxon>
        <taxon>Pseudomonadati</taxon>
        <taxon>Bacteroidota</taxon>
        <taxon>Bacteroidia</taxon>
        <taxon>Bacteroidales</taxon>
        <taxon>Prevotellaceae</taxon>
        <taxon>Pseudoprevotella</taxon>
    </lineage>
</organism>
<dbReference type="EC" id="5.6.2.4" evidence="7"/>
<evidence type="ECO:0000256" key="3">
    <source>
        <dbReference type="ARBA" id="ARBA00022806"/>
    </source>
</evidence>
<dbReference type="Proteomes" id="UP000249375">
    <property type="component" value="Chromosome"/>
</dbReference>
<dbReference type="Gene3D" id="3.40.50.300">
    <property type="entry name" value="P-loop containing nucleotide triphosphate hydrolases"/>
    <property type="match status" value="3"/>
</dbReference>
<sequence length="1127" mass="127688">MSKLTVYSASAGSGKTFTLSAEYISKLISGDPDAANHILAVTFTNKATAEMKTRILQHLYDIGYINDPADKDRQSFFDKVKKLTGGNVSDDKLRQRARAALGYILHNYERFSVQTIDAFLQSTLQYVARELGQTANYAVDIDDKRVIAQAVDDLLQGINDGMAEKDVKTAVEEMMREKMADNKDWNVTRDLNDFARNLSKEVYMRYSDDITKAIEDDKRRQKGHRLEDVLRKMRDGAKKAIKDAADAAVAREADIAKMSNGQRNYFARCRNLAENPDGNIKTAFSDSFRKCAEATGDDVPQVLLKKGDLNNDEMVTLAMSVHEVLRNVYNVYQANVVAYNSANAVLRHLKALGLLNAINANVEAINRENNRIMLSRTPLLFDRLHAGSEASFVFEKAGVRYDHVMIDEFQDTSRLQWENFKKLLIESASNDKDSLLVGDVKQSIYRWRNGDWGILANIKGEVCRNIQVVPETLKTNFRSRDNIVRFNYVMSEYLAKQFDKLDEGAHPGAISDKVYHEVEQECKPKKGGYVSVAVTDDKDCWHFGTEKPDSPDGMGSNAEEEMLEDMARQIRTLHVQGHRYKGMAVLVRTNKQGQAVLKYFAAHHSDVKMISNEAYTLAASPAVELLRALLRLLCEERNSVACSYVAEQYSRKYHKTDFDEAVLQNIKTDGIRALKDYLPEGYLDSLDMLRHIPLYECCERLISLFRINEMDGQAPYIYAFLDDVIAYMSDTGGDLYAYLTYLDDTIEGKSISSGTGDGIEIMTIHKSKGLAFDTVFLPYCNWPVTVNDKDTLWIDTKDLPAPFSTFPLLPVKAAMELDNSVFCNAYREENFQARVDALNTFYVAVTRARHNLFVWSLQNPRSKDKSINKYIAQFVKDSGKLQFDEEKKKPDDEKKYYCDLFAMISSTARFSEGQMVMGKPVIPGEKAEKEEKAGPQNPLDFREEPLAVAFETIDARMSFRQSNESQRFLSDGEDAAGAIQDGYIDRGKLLHAVFAGIYTAADVAASVDALRREGLIASKKDADEIAAFVGKRISEGQPAEWFDGTWTIFNESAILQRTDGSTLRQRRPDRVMTKQGRTVVVDFKFGKQRLEYENQVKEYMDLLRSLGHRDVQGYLWYVYKGEVLEVE</sequence>
<dbReference type="EMBL" id="CP033459">
    <property type="protein sequence ID" value="QFQ12230.1"/>
    <property type="molecule type" value="Genomic_DNA"/>
</dbReference>